<dbReference type="GO" id="GO:0006355">
    <property type="term" value="P:regulation of DNA-templated transcription"/>
    <property type="evidence" value="ECO:0007669"/>
    <property type="project" value="InterPro"/>
</dbReference>
<dbReference type="InterPro" id="IPR009057">
    <property type="entry name" value="Homeodomain-like_sf"/>
</dbReference>
<dbReference type="Gene3D" id="3.30.1380.20">
    <property type="entry name" value="Trafficking protein particle complex subunit 3"/>
    <property type="match status" value="1"/>
</dbReference>
<gene>
    <name evidence="7" type="primary">mopR</name>
    <name evidence="7" type="ORF">LMG28688_02737</name>
</gene>
<dbReference type="PROSITE" id="PS00688">
    <property type="entry name" value="SIGMA54_INTERACT_3"/>
    <property type="match status" value="1"/>
</dbReference>
<dbReference type="PANTHER" id="PTHR32071:SF117">
    <property type="entry name" value="PTS-DEPENDENT DIHYDROXYACETONE KINASE OPERON REGULATORY PROTEIN-RELATED"/>
    <property type="match status" value="1"/>
</dbReference>
<dbReference type="InterPro" id="IPR004096">
    <property type="entry name" value="V4R"/>
</dbReference>
<dbReference type="SMART" id="SM00989">
    <property type="entry name" value="V4R"/>
    <property type="match status" value="1"/>
</dbReference>
<dbReference type="SUPFAM" id="SSF46689">
    <property type="entry name" value="Homeodomain-like"/>
    <property type="match status" value="1"/>
</dbReference>
<dbReference type="Pfam" id="PF02830">
    <property type="entry name" value="V4R"/>
    <property type="match status" value="1"/>
</dbReference>
<sequence length="610" mass="67190">MSKPKDTSRPAPEGVPLVSPEQLPVDANRYPDIADLAAQLRFSPQSGHIWLHNKRMLLIHAEALGVLRRELIETFGIESARGLMTRMGYYAGSRDAEIARQIRDKESVRDIFLVGPQLHGLEGIVQVETVRLDIDVARGRFYGEFVWSAASEDEEHIRYYGIGKDAACWMQIGYASGYATEFMGRPVLFRETECRAMAHARCRLIGKPVEEWEDGEDDLRYLQVEAFTKGRMAGGKNAPSPSTGAGAPSVLPTAFGDADMVGASPGFNAACHMINRVASTQATVLFLGESGVGKEVFARALHRVSPRRDKPFIALNCAAIPEQLVESELFGAEKGAFTGSTSTRLGRFERADGGTLFLDEIGILSLGAQGKLLRALQQGEVERLGDLQTRRVDVRVIAATNVNLRDEVKAGRFREDLFFRLNVFPIHVPSLRERREDVPLLMHYFLRKFTQRHGLNITGFTSRAIQAMLNYDWPGNIRELENMVERGVILGTEGGAIDVGHLFTSGEKFDSQPFQLDSSGKLKIADDLSAEPVSGEPTLIERVSNRVSQLLGDTGNDENIVPLEEIEDALVQKALQRAGGNVSAAARLLGITRSQLVYRLKMRGITISGG</sequence>
<dbReference type="GO" id="GO:0005524">
    <property type="term" value="F:ATP binding"/>
    <property type="evidence" value="ECO:0007669"/>
    <property type="project" value="UniProtKB-KW"/>
</dbReference>
<keyword evidence="1" id="KW-0547">Nucleotide-binding</keyword>
<proteinExistence type="predicted"/>
<dbReference type="InterPro" id="IPR025944">
    <property type="entry name" value="Sigma_54_int_dom_CS"/>
</dbReference>
<dbReference type="Pfam" id="PF25601">
    <property type="entry name" value="AAA_lid_14"/>
    <property type="match status" value="1"/>
</dbReference>
<dbReference type="Proteomes" id="UP000494119">
    <property type="component" value="Unassembled WGS sequence"/>
</dbReference>
<dbReference type="PROSITE" id="PS00675">
    <property type="entry name" value="SIGMA54_INTERACT_1"/>
    <property type="match status" value="1"/>
</dbReference>
<dbReference type="GO" id="GO:0043565">
    <property type="term" value="F:sequence-specific DNA binding"/>
    <property type="evidence" value="ECO:0007669"/>
    <property type="project" value="InterPro"/>
</dbReference>
<keyword evidence="4" id="KW-0238">DNA-binding</keyword>
<dbReference type="Gene3D" id="1.10.10.60">
    <property type="entry name" value="Homeodomain-like"/>
    <property type="match status" value="1"/>
</dbReference>
<dbReference type="FunFam" id="3.40.50.300:FF:000006">
    <property type="entry name" value="DNA-binding transcriptional regulator NtrC"/>
    <property type="match status" value="1"/>
</dbReference>
<accession>A0A6J5G0V7</accession>
<dbReference type="PROSITE" id="PS50045">
    <property type="entry name" value="SIGMA54_INTERACT_4"/>
    <property type="match status" value="1"/>
</dbReference>
<dbReference type="PROSITE" id="PS00676">
    <property type="entry name" value="SIGMA54_INTERACT_2"/>
    <property type="match status" value="1"/>
</dbReference>
<dbReference type="AlphaFoldDB" id="A0A6J5G0V7"/>
<dbReference type="InterPro" id="IPR002078">
    <property type="entry name" value="Sigma_54_int"/>
</dbReference>
<dbReference type="SMART" id="SM00382">
    <property type="entry name" value="AAA"/>
    <property type="match status" value="1"/>
</dbReference>
<dbReference type="InterPro" id="IPR010523">
    <property type="entry name" value="XylR_N"/>
</dbReference>
<dbReference type="InterPro" id="IPR025943">
    <property type="entry name" value="Sigma_54_int_dom_ATP-bd_2"/>
</dbReference>
<dbReference type="InterPro" id="IPR003593">
    <property type="entry name" value="AAA+_ATPase"/>
</dbReference>
<name>A0A6J5G0V7_9BURK</name>
<dbReference type="PANTHER" id="PTHR32071">
    <property type="entry name" value="TRANSCRIPTIONAL REGULATORY PROTEIN"/>
    <property type="match status" value="1"/>
</dbReference>
<dbReference type="InterPro" id="IPR027417">
    <property type="entry name" value="P-loop_NTPase"/>
</dbReference>
<dbReference type="Pfam" id="PF02954">
    <property type="entry name" value="HTH_8"/>
    <property type="match status" value="1"/>
</dbReference>
<evidence type="ECO:0000313" key="8">
    <source>
        <dbReference type="Proteomes" id="UP000494119"/>
    </source>
</evidence>
<dbReference type="Gene3D" id="3.40.50.300">
    <property type="entry name" value="P-loop containing nucleotide triphosphate hydrolases"/>
    <property type="match status" value="1"/>
</dbReference>
<dbReference type="EMBL" id="CADIKL010000011">
    <property type="protein sequence ID" value="CAB3788685.1"/>
    <property type="molecule type" value="Genomic_DNA"/>
</dbReference>
<dbReference type="Pfam" id="PF00158">
    <property type="entry name" value="Sigma54_activat"/>
    <property type="match status" value="1"/>
</dbReference>
<keyword evidence="8" id="KW-1185">Reference proteome</keyword>
<evidence type="ECO:0000256" key="2">
    <source>
        <dbReference type="ARBA" id="ARBA00022840"/>
    </source>
</evidence>
<dbReference type="PRINTS" id="PR01590">
    <property type="entry name" value="HTHFIS"/>
</dbReference>
<dbReference type="InterPro" id="IPR024096">
    <property type="entry name" value="NO_sig/Golgi_transp_ligand-bd"/>
</dbReference>
<keyword evidence="2" id="KW-0067">ATP-binding</keyword>
<evidence type="ECO:0000256" key="5">
    <source>
        <dbReference type="ARBA" id="ARBA00023163"/>
    </source>
</evidence>
<evidence type="ECO:0000259" key="6">
    <source>
        <dbReference type="PROSITE" id="PS50045"/>
    </source>
</evidence>
<protein>
    <submittedName>
        <fullName evidence="7">Phenol regulator MopR</fullName>
    </submittedName>
</protein>
<evidence type="ECO:0000256" key="4">
    <source>
        <dbReference type="ARBA" id="ARBA00023125"/>
    </source>
</evidence>
<feature type="domain" description="Sigma-54 factor interaction" evidence="6">
    <location>
        <begin position="260"/>
        <end position="489"/>
    </location>
</feature>
<evidence type="ECO:0000256" key="3">
    <source>
        <dbReference type="ARBA" id="ARBA00023015"/>
    </source>
</evidence>
<keyword evidence="3" id="KW-0805">Transcription regulation</keyword>
<evidence type="ECO:0000256" key="1">
    <source>
        <dbReference type="ARBA" id="ARBA00022741"/>
    </source>
</evidence>
<dbReference type="Gene3D" id="1.10.8.60">
    <property type="match status" value="1"/>
</dbReference>
<dbReference type="InterPro" id="IPR058031">
    <property type="entry name" value="AAA_lid_NorR"/>
</dbReference>
<dbReference type="SUPFAM" id="SSF111126">
    <property type="entry name" value="Ligand-binding domain in the NO signalling and Golgi transport"/>
    <property type="match status" value="1"/>
</dbReference>
<dbReference type="SUPFAM" id="SSF52540">
    <property type="entry name" value="P-loop containing nucleoside triphosphate hydrolases"/>
    <property type="match status" value="1"/>
</dbReference>
<reference evidence="7 8" key="1">
    <citation type="submission" date="2020-04" db="EMBL/GenBank/DDBJ databases">
        <authorList>
            <person name="De Canck E."/>
        </authorList>
    </citation>
    <scope>NUCLEOTIDE SEQUENCE [LARGE SCALE GENOMIC DNA]</scope>
    <source>
        <strain evidence="7 8">LMG 28688</strain>
    </source>
</reference>
<dbReference type="RefSeq" id="WP_343052349.1">
    <property type="nucleotide sequence ID" value="NZ_CADIKL010000011.1"/>
</dbReference>
<dbReference type="InterPro" id="IPR002197">
    <property type="entry name" value="HTH_Fis"/>
</dbReference>
<dbReference type="InterPro" id="IPR025662">
    <property type="entry name" value="Sigma_54_int_dom_ATP-bd_1"/>
</dbReference>
<dbReference type="CDD" id="cd00009">
    <property type="entry name" value="AAA"/>
    <property type="match status" value="1"/>
</dbReference>
<dbReference type="Pfam" id="PF06505">
    <property type="entry name" value="XylR_N"/>
    <property type="match status" value="1"/>
</dbReference>
<keyword evidence="5" id="KW-0804">Transcription</keyword>
<evidence type="ECO:0000313" key="7">
    <source>
        <dbReference type="EMBL" id="CAB3788685.1"/>
    </source>
</evidence>
<organism evidence="7 8">
    <name type="scientific">Paraburkholderia caffeinitolerans</name>
    <dbReference type="NCBI Taxonomy" id="1723730"/>
    <lineage>
        <taxon>Bacteria</taxon>
        <taxon>Pseudomonadati</taxon>
        <taxon>Pseudomonadota</taxon>
        <taxon>Betaproteobacteria</taxon>
        <taxon>Burkholderiales</taxon>
        <taxon>Burkholderiaceae</taxon>
        <taxon>Paraburkholderia</taxon>
    </lineage>
</organism>